<feature type="transmembrane region" description="Helical" evidence="1">
    <location>
        <begin position="124"/>
        <end position="145"/>
    </location>
</feature>
<sequence length="146" mass="15031">MTVDNRVETTEEGAVEQVVEVEDGAGDDSEADVEPRDRLEYALERARTEPRAHAVAVAGAVIVGLVFSWLHWIGLVLGGALVGLVSPTLPRALLGGVGFGVIVLAVFALTLGGSAVVVAGTTPIVYVALAAAIGLPLFGSLARLIY</sequence>
<dbReference type="AlphaFoldDB" id="A0A1H1FDE1"/>
<name>A0A1H1FDE1_NATTX</name>
<keyword evidence="1" id="KW-1133">Transmembrane helix</keyword>
<evidence type="ECO:0000256" key="1">
    <source>
        <dbReference type="SAM" id="Phobius"/>
    </source>
</evidence>
<dbReference type="STRING" id="1095778.SAMN04489842_1917"/>
<keyword evidence="1" id="KW-0472">Membrane</keyword>
<dbReference type="RefSeq" id="WP_090380821.1">
    <property type="nucleotide sequence ID" value="NZ_FNLC01000002.1"/>
</dbReference>
<feature type="transmembrane region" description="Helical" evidence="1">
    <location>
        <begin position="52"/>
        <end position="85"/>
    </location>
</feature>
<keyword evidence="1" id="KW-0812">Transmembrane</keyword>
<dbReference type="EMBL" id="FNLC01000002">
    <property type="protein sequence ID" value="SDQ98804.1"/>
    <property type="molecule type" value="Genomic_DNA"/>
</dbReference>
<evidence type="ECO:0000313" key="2">
    <source>
        <dbReference type="EMBL" id="SDQ98804.1"/>
    </source>
</evidence>
<dbReference type="OrthoDB" id="206232at2157"/>
<reference evidence="3" key="1">
    <citation type="submission" date="2016-10" db="EMBL/GenBank/DDBJ databases">
        <authorList>
            <person name="Varghese N."/>
            <person name="Submissions S."/>
        </authorList>
    </citation>
    <scope>NUCLEOTIDE SEQUENCE [LARGE SCALE GENOMIC DNA]</scope>
    <source>
        <strain evidence="3">DSM 24767</strain>
    </source>
</reference>
<proteinExistence type="predicted"/>
<organism evidence="2 3">
    <name type="scientific">Natronobacterium texcoconense</name>
    <dbReference type="NCBI Taxonomy" id="1095778"/>
    <lineage>
        <taxon>Archaea</taxon>
        <taxon>Methanobacteriati</taxon>
        <taxon>Methanobacteriota</taxon>
        <taxon>Stenosarchaea group</taxon>
        <taxon>Halobacteria</taxon>
        <taxon>Halobacteriales</taxon>
        <taxon>Natrialbaceae</taxon>
        <taxon>Natronobacterium</taxon>
    </lineage>
</organism>
<gene>
    <name evidence="2" type="ORF">SAMN04489842_1917</name>
</gene>
<dbReference type="Proteomes" id="UP000198848">
    <property type="component" value="Unassembled WGS sequence"/>
</dbReference>
<feature type="transmembrane region" description="Helical" evidence="1">
    <location>
        <begin position="92"/>
        <end position="118"/>
    </location>
</feature>
<protein>
    <submittedName>
        <fullName evidence="2">Uncharacterized protein</fullName>
    </submittedName>
</protein>
<keyword evidence="3" id="KW-1185">Reference proteome</keyword>
<accession>A0A1H1FDE1</accession>
<evidence type="ECO:0000313" key="3">
    <source>
        <dbReference type="Proteomes" id="UP000198848"/>
    </source>
</evidence>